<dbReference type="PROSITE" id="PS00018">
    <property type="entry name" value="EF_HAND_1"/>
    <property type="match status" value="1"/>
</dbReference>
<evidence type="ECO:0000256" key="4">
    <source>
        <dbReference type="SAM" id="SignalP"/>
    </source>
</evidence>
<sequence length="178" mass="19616">MKYYNFKTGTILFSMLLCFGLFAQGPPGGGQGGRRGGGQGPQDQSGGGKPDASQIMERLDTNSDGQIDEDEASQDERGHIKEHFETIDTNGDAFIDLDELEASLNNKKPKKVSAKKILKEVDDDGDKKLNELEVAAKGKSELSKHFNEIDTNNDHALDLDELKVFYAKADKPQRRGRD</sequence>
<dbReference type="InterPro" id="IPR018247">
    <property type="entry name" value="EF_Hand_1_Ca_BS"/>
</dbReference>
<evidence type="ECO:0000313" key="7">
    <source>
        <dbReference type="Proteomes" id="UP000636004"/>
    </source>
</evidence>
<feature type="chain" id="PRO_5038078351" description="EF-hand domain-containing protein" evidence="4">
    <location>
        <begin position="24"/>
        <end position="178"/>
    </location>
</feature>
<dbReference type="PANTHER" id="PTHR10827:SF98">
    <property type="entry name" value="45 KDA CALCIUM-BINDING PROTEIN"/>
    <property type="match status" value="1"/>
</dbReference>
<keyword evidence="2" id="KW-0677">Repeat</keyword>
<keyword evidence="1" id="KW-0479">Metal-binding</keyword>
<protein>
    <recommendedName>
        <fullName evidence="5">EF-hand domain-containing protein</fullName>
    </recommendedName>
</protein>
<evidence type="ECO:0000259" key="5">
    <source>
        <dbReference type="PROSITE" id="PS50222"/>
    </source>
</evidence>
<comment type="caution">
    <text evidence="6">The sequence shown here is derived from an EMBL/GenBank/DDBJ whole genome shotgun (WGS) entry which is preliminary data.</text>
</comment>
<dbReference type="SUPFAM" id="SSF47473">
    <property type="entry name" value="EF-hand"/>
    <property type="match status" value="1"/>
</dbReference>
<dbReference type="PANTHER" id="PTHR10827">
    <property type="entry name" value="RETICULOCALBIN"/>
    <property type="match status" value="1"/>
</dbReference>
<proteinExistence type="predicted"/>
<organism evidence="6 7">
    <name type="scientific">Algibacter mikhailovii</name>
    <dbReference type="NCBI Taxonomy" id="425498"/>
    <lineage>
        <taxon>Bacteria</taxon>
        <taxon>Pseudomonadati</taxon>
        <taxon>Bacteroidota</taxon>
        <taxon>Flavobacteriia</taxon>
        <taxon>Flavobacteriales</taxon>
        <taxon>Flavobacteriaceae</taxon>
        <taxon>Algibacter</taxon>
    </lineage>
</organism>
<dbReference type="PROSITE" id="PS50222">
    <property type="entry name" value="EF_HAND_2"/>
    <property type="match status" value="2"/>
</dbReference>
<dbReference type="EMBL" id="BMWZ01000004">
    <property type="protein sequence ID" value="GGZ82792.1"/>
    <property type="molecule type" value="Genomic_DNA"/>
</dbReference>
<feature type="domain" description="EF-hand" evidence="5">
    <location>
        <begin position="75"/>
        <end position="110"/>
    </location>
</feature>
<dbReference type="Proteomes" id="UP000636004">
    <property type="component" value="Unassembled WGS sequence"/>
</dbReference>
<dbReference type="Pfam" id="PF13202">
    <property type="entry name" value="EF-hand_5"/>
    <property type="match status" value="2"/>
</dbReference>
<dbReference type="InterPro" id="IPR002048">
    <property type="entry name" value="EF_hand_dom"/>
</dbReference>
<feature type="compositionally biased region" description="Gly residues" evidence="3">
    <location>
        <begin position="27"/>
        <end position="49"/>
    </location>
</feature>
<dbReference type="AlphaFoldDB" id="A0A918R4E4"/>
<dbReference type="InterPro" id="IPR011992">
    <property type="entry name" value="EF-hand-dom_pair"/>
</dbReference>
<evidence type="ECO:0000313" key="6">
    <source>
        <dbReference type="EMBL" id="GGZ82792.1"/>
    </source>
</evidence>
<evidence type="ECO:0000256" key="3">
    <source>
        <dbReference type="SAM" id="MobiDB-lite"/>
    </source>
</evidence>
<evidence type="ECO:0000256" key="2">
    <source>
        <dbReference type="ARBA" id="ARBA00022737"/>
    </source>
</evidence>
<dbReference type="Pfam" id="PF13499">
    <property type="entry name" value="EF-hand_7"/>
    <property type="match status" value="1"/>
</dbReference>
<keyword evidence="4" id="KW-0732">Signal</keyword>
<dbReference type="SMART" id="SM00054">
    <property type="entry name" value="EFh"/>
    <property type="match status" value="4"/>
</dbReference>
<keyword evidence="7" id="KW-1185">Reference proteome</keyword>
<feature type="signal peptide" evidence="4">
    <location>
        <begin position="1"/>
        <end position="23"/>
    </location>
</feature>
<feature type="region of interest" description="Disordered" evidence="3">
    <location>
        <begin position="27"/>
        <end position="79"/>
    </location>
</feature>
<evidence type="ECO:0000256" key="1">
    <source>
        <dbReference type="ARBA" id="ARBA00022723"/>
    </source>
</evidence>
<gene>
    <name evidence="6" type="ORF">GCM10007028_20790</name>
</gene>
<reference evidence="6" key="2">
    <citation type="submission" date="2020-09" db="EMBL/GenBank/DDBJ databases">
        <authorList>
            <person name="Sun Q."/>
            <person name="Kim S."/>
        </authorList>
    </citation>
    <scope>NUCLEOTIDE SEQUENCE</scope>
    <source>
        <strain evidence="6">KCTC 12710</strain>
    </source>
</reference>
<accession>A0A918R4E4</accession>
<name>A0A918R4E4_9FLAO</name>
<dbReference type="GO" id="GO:0005509">
    <property type="term" value="F:calcium ion binding"/>
    <property type="evidence" value="ECO:0007669"/>
    <property type="project" value="InterPro"/>
</dbReference>
<feature type="domain" description="EF-hand" evidence="5">
    <location>
        <begin position="137"/>
        <end position="172"/>
    </location>
</feature>
<dbReference type="RefSeq" id="WP_189360723.1">
    <property type="nucleotide sequence ID" value="NZ_BMWZ01000004.1"/>
</dbReference>
<dbReference type="Gene3D" id="1.10.238.10">
    <property type="entry name" value="EF-hand"/>
    <property type="match status" value="2"/>
</dbReference>
<reference evidence="6" key="1">
    <citation type="journal article" date="2014" name="Int. J. Syst. Evol. Microbiol.">
        <title>Complete genome sequence of Corynebacterium casei LMG S-19264T (=DSM 44701T), isolated from a smear-ripened cheese.</title>
        <authorList>
            <consortium name="US DOE Joint Genome Institute (JGI-PGF)"/>
            <person name="Walter F."/>
            <person name="Albersmeier A."/>
            <person name="Kalinowski J."/>
            <person name="Ruckert C."/>
        </authorList>
    </citation>
    <scope>NUCLEOTIDE SEQUENCE</scope>
    <source>
        <strain evidence="6">KCTC 12710</strain>
    </source>
</reference>